<keyword evidence="1" id="KW-0812">Transmembrane</keyword>
<sequence length="100" mass="11299">MTFSRPCTNHGKSLQDTSAPFCVCNCPLTMLQSEVWKKPFGGFVHMFSVTESAVRVRSVVAGLTTTFSIHMLNCSVNSLLWYIFSLFVSYKFFGISNHLY</sequence>
<feature type="transmembrane region" description="Helical" evidence="1">
    <location>
        <begin position="79"/>
        <end position="99"/>
    </location>
</feature>
<evidence type="ECO:0000313" key="2">
    <source>
        <dbReference type="Ensembl" id="ENSAPEP00000001691.1"/>
    </source>
</evidence>
<accession>A0A3P8RND8</accession>
<protein>
    <submittedName>
        <fullName evidence="2">Uncharacterized protein</fullName>
    </submittedName>
</protein>
<dbReference type="AlphaFoldDB" id="A0A3P8RND8"/>
<reference evidence="2" key="2">
    <citation type="submission" date="2025-08" db="UniProtKB">
        <authorList>
            <consortium name="Ensembl"/>
        </authorList>
    </citation>
    <scope>IDENTIFICATION</scope>
</reference>
<dbReference type="Proteomes" id="UP000265080">
    <property type="component" value="Chromosome 13"/>
</dbReference>
<reference evidence="2 3" key="1">
    <citation type="submission" date="2018-03" db="EMBL/GenBank/DDBJ databases">
        <title>Finding Nemo's genes: A chromosome-scale reference assembly of the genome of the orange clownfish Amphiprion percula.</title>
        <authorList>
            <person name="Lehmann R."/>
        </authorList>
    </citation>
    <scope>NUCLEOTIDE SEQUENCE</scope>
</reference>
<keyword evidence="3" id="KW-1185">Reference proteome</keyword>
<reference evidence="2" key="3">
    <citation type="submission" date="2025-09" db="UniProtKB">
        <authorList>
            <consortium name="Ensembl"/>
        </authorList>
    </citation>
    <scope>IDENTIFICATION</scope>
</reference>
<name>A0A3P8RND8_AMPPE</name>
<evidence type="ECO:0000313" key="3">
    <source>
        <dbReference type="Proteomes" id="UP000265080"/>
    </source>
</evidence>
<keyword evidence="1" id="KW-0472">Membrane</keyword>
<proteinExistence type="predicted"/>
<organism evidence="2 3">
    <name type="scientific">Amphiprion percula</name>
    <name type="common">Orange clownfish</name>
    <name type="synonym">Lutjanus percula</name>
    <dbReference type="NCBI Taxonomy" id="161767"/>
    <lineage>
        <taxon>Eukaryota</taxon>
        <taxon>Metazoa</taxon>
        <taxon>Chordata</taxon>
        <taxon>Craniata</taxon>
        <taxon>Vertebrata</taxon>
        <taxon>Euteleostomi</taxon>
        <taxon>Actinopterygii</taxon>
        <taxon>Neopterygii</taxon>
        <taxon>Teleostei</taxon>
        <taxon>Neoteleostei</taxon>
        <taxon>Acanthomorphata</taxon>
        <taxon>Ovalentaria</taxon>
        <taxon>Pomacentridae</taxon>
        <taxon>Amphiprion</taxon>
    </lineage>
</organism>
<keyword evidence="1" id="KW-1133">Transmembrane helix</keyword>
<evidence type="ECO:0000256" key="1">
    <source>
        <dbReference type="SAM" id="Phobius"/>
    </source>
</evidence>
<dbReference type="Ensembl" id="ENSAPET00000001729.1">
    <property type="protein sequence ID" value="ENSAPEP00000001691.1"/>
    <property type="gene ID" value="ENSAPEG00000001263.1"/>
</dbReference>